<proteinExistence type="inferred from homology"/>
<dbReference type="RefSeq" id="WP_205085376.1">
    <property type="nucleotide sequence ID" value="NZ_JAFEUF010000171.1"/>
</dbReference>
<dbReference type="Gene3D" id="3.20.20.300">
    <property type="entry name" value="Glycoside hydrolase, family 3, N-terminal domain"/>
    <property type="match status" value="2"/>
</dbReference>
<dbReference type="PANTHER" id="PTHR42715:SF10">
    <property type="entry name" value="BETA-GLUCOSIDASE"/>
    <property type="match status" value="1"/>
</dbReference>
<dbReference type="Pfam" id="PF00933">
    <property type="entry name" value="Glyco_hydro_3"/>
    <property type="match status" value="1"/>
</dbReference>
<dbReference type="Gene3D" id="2.60.40.10">
    <property type="entry name" value="Immunoglobulins"/>
    <property type="match status" value="1"/>
</dbReference>
<evidence type="ECO:0000256" key="3">
    <source>
        <dbReference type="ARBA" id="ARBA00023277"/>
    </source>
</evidence>
<dbReference type="GO" id="GO:0016787">
    <property type="term" value="F:hydrolase activity"/>
    <property type="evidence" value="ECO:0007669"/>
    <property type="project" value="UniProtKB-KW"/>
</dbReference>
<comment type="similarity">
    <text evidence="1 4">Belongs to the glycosyl hydrolase 3 family.</text>
</comment>
<dbReference type="PROSITE" id="PS00775">
    <property type="entry name" value="GLYCOSYL_HYDROL_F3"/>
    <property type="match status" value="1"/>
</dbReference>
<keyword evidence="4" id="KW-0326">Glycosidase</keyword>
<name>A0ABS2I5T9_9ACTN</name>
<dbReference type="SUPFAM" id="SSF52279">
    <property type="entry name" value="Beta-D-glucan exohydrolase, C-terminal domain"/>
    <property type="match status" value="1"/>
</dbReference>
<dbReference type="SUPFAM" id="SSF51445">
    <property type="entry name" value="(Trans)glycosidases"/>
    <property type="match status" value="1"/>
</dbReference>
<dbReference type="InterPro" id="IPR002772">
    <property type="entry name" value="Glyco_hydro_3_C"/>
</dbReference>
<keyword evidence="7" id="KW-1185">Reference proteome</keyword>
<reference evidence="6 7" key="1">
    <citation type="submission" date="2021-02" db="EMBL/GenBank/DDBJ databases">
        <title>Genome Streptomyces sp. RHZ10.</title>
        <authorList>
            <person name="Besaury L."/>
        </authorList>
    </citation>
    <scope>NUCLEOTIDE SEQUENCE [LARGE SCALE GENOMIC DNA]</scope>
    <source>
        <strain evidence="6 7">RHZ10</strain>
    </source>
</reference>
<dbReference type="InterPro" id="IPR013783">
    <property type="entry name" value="Ig-like_fold"/>
</dbReference>
<dbReference type="InterPro" id="IPR017853">
    <property type="entry name" value="GH"/>
</dbReference>
<dbReference type="InterPro" id="IPR036962">
    <property type="entry name" value="Glyco_hydro_3_N_sf"/>
</dbReference>
<protein>
    <submittedName>
        <fullName evidence="6">Glycoside hydrolase family 3 C-terminal domain-containing protein</fullName>
    </submittedName>
</protein>
<keyword evidence="2 4" id="KW-0378">Hydrolase</keyword>
<dbReference type="InterPro" id="IPR036881">
    <property type="entry name" value="Glyco_hydro_3_C_sf"/>
</dbReference>
<evidence type="ECO:0000313" key="7">
    <source>
        <dbReference type="Proteomes" id="UP000712045"/>
    </source>
</evidence>
<evidence type="ECO:0000313" key="6">
    <source>
        <dbReference type="EMBL" id="MBM7057183.1"/>
    </source>
</evidence>
<evidence type="ECO:0000256" key="2">
    <source>
        <dbReference type="ARBA" id="ARBA00022801"/>
    </source>
</evidence>
<dbReference type="PRINTS" id="PR00133">
    <property type="entry name" value="GLHYDRLASE3"/>
</dbReference>
<comment type="caution">
    <text evidence="6">The sequence shown here is derived from an EMBL/GenBank/DDBJ whole genome shotgun (WGS) entry which is preliminary data.</text>
</comment>
<keyword evidence="3" id="KW-0119">Carbohydrate metabolism</keyword>
<feature type="domain" description="Fibronectin type III-like" evidence="5">
    <location>
        <begin position="607"/>
        <end position="678"/>
    </location>
</feature>
<dbReference type="Pfam" id="PF14310">
    <property type="entry name" value="Fn3-like"/>
    <property type="match status" value="1"/>
</dbReference>
<dbReference type="PANTHER" id="PTHR42715">
    <property type="entry name" value="BETA-GLUCOSIDASE"/>
    <property type="match status" value="1"/>
</dbReference>
<dbReference type="Proteomes" id="UP000712045">
    <property type="component" value="Unassembled WGS sequence"/>
</dbReference>
<accession>A0ABS2I5T9</accession>
<dbReference type="InterPro" id="IPR019800">
    <property type="entry name" value="Glyco_hydro_3_AS"/>
</dbReference>
<organism evidence="6 7">
    <name type="scientific">Streptomyces durocortorensis</name>
    <dbReference type="NCBI Taxonomy" id="2811104"/>
    <lineage>
        <taxon>Bacteria</taxon>
        <taxon>Bacillati</taxon>
        <taxon>Actinomycetota</taxon>
        <taxon>Actinomycetes</taxon>
        <taxon>Kitasatosporales</taxon>
        <taxon>Streptomycetaceae</taxon>
        <taxon>Streptomyces</taxon>
    </lineage>
</organism>
<sequence length="781" mass="82185">MTNDQTSSPPPAGEPPALRLTLAEKASLTSGDGDFVTTALPHAGIPAVTLSDGPHGLRLPKEAGDGGQVDLHSAAPATCYPPAVALGSSWDPELAHRVGGALAHEATAHGIRVLLGPGINIKRSPLCGRNFEYFSEDPLLTAELGGAMVRGLQESGVGAALKHYAANNQETDRMRVSADIDERPLREIYLRAFERIVRRDRPWSVMSSYNAVNGVTLSENTRLLTGILRTEWGFDGIVMSDWGAVRDRVAALRAGLDLQMPGTQGRTDREVVAAVDDGSLDEAVLDTTVERLARFARRTADADRHEPRMTVEDHHRLAGEAADRCVVLLKNDDGLLPLDPAAGSLAVIGELARTPRYQGAGSSQVTPTRLDTPLEALSDRAAGARVDFAPGYNLPGAEAAGAGSADAAEDDAELEAAAVRLAAASDTVVLFLGLSAHDESEGFDRDHIDLPDAQLRLLDSIVAANPRVAVVLSNGGVVRTDPWHRTVPALVEGWLLGQAGGGALARVLFGEVNPSGNLAETVPLRLEDSPSHLSFPGEEGHVRYGEGVFVGYRGHDAAAREVAFPFGHGLSYTTFSYSGLRVTPEADGARYAVAVTVANTGPRTGREVVQIYSTGPAGSTVARPPRELRGFASVTLTPGESREVVVHVSRDDLAHFSEREGGRRVEGGDHGIEAGASSRDIRLSAVIPVAGDPSRLTLTGRNTVAEWFAHPVGGPLLMKAFAEGRAAAGGGPSALENPAIRRFLAGTPLDVIAEFPQSPVRPEDVVALTAQAAAVSGTPEH</sequence>
<dbReference type="InterPro" id="IPR050288">
    <property type="entry name" value="Cellulose_deg_GH3"/>
</dbReference>
<dbReference type="Gene3D" id="3.40.50.1700">
    <property type="entry name" value="Glycoside hydrolase family 3 C-terminal domain"/>
    <property type="match status" value="2"/>
</dbReference>
<evidence type="ECO:0000256" key="4">
    <source>
        <dbReference type="RuleBase" id="RU361161"/>
    </source>
</evidence>
<gene>
    <name evidence="6" type="ORF">JS521_25800</name>
</gene>
<dbReference type="SMART" id="SM01217">
    <property type="entry name" value="Fn3_like"/>
    <property type="match status" value="1"/>
</dbReference>
<dbReference type="Pfam" id="PF01915">
    <property type="entry name" value="Glyco_hydro_3_C"/>
    <property type="match status" value="1"/>
</dbReference>
<dbReference type="EMBL" id="JAFEUF010000171">
    <property type="protein sequence ID" value="MBM7057183.1"/>
    <property type="molecule type" value="Genomic_DNA"/>
</dbReference>
<evidence type="ECO:0000259" key="5">
    <source>
        <dbReference type="SMART" id="SM01217"/>
    </source>
</evidence>
<evidence type="ECO:0000256" key="1">
    <source>
        <dbReference type="ARBA" id="ARBA00005336"/>
    </source>
</evidence>
<dbReference type="InterPro" id="IPR001764">
    <property type="entry name" value="Glyco_hydro_3_N"/>
</dbReference>
<dbReference type="InterPro" id="IPR026891">
    <property type="entry name" value="Fn3-like"/>
</dbReference>